<keyword evidence="6" id="KW-0479">Metal-binding</keyword>
<keyword evidence="7" id="KW-0732">Signal</keyword>
<dbReference type="SUPFAM" id="SSF56300">
    <property type="entry name" value="Metallo-dependent phosphatases"/>
    <property type="match status" value="1"/>
</dbReference>
<dbReference type="GO" id="GO:0009166">
    <property type="term" value="P:nucleotide catabolic process"/>
    <property type="evidence" value="ECO:0007669"/>
    <property type="project" value="InterPro"/>
</dbReference>
<evidence type="ECO:0000256" key="5">
    <source>
        <dbReference type="ARBA" id="ARBA00006654"/>
    </source>
</evidence>
<evidence type="ECO:0000256" key="11">
    <source>
        <dbReference type="RuleBase" id="RU362119"/>
    </source>
</evidence>
<dbReference type="PANTHER" id="PTHR11575:SF6">
    <property type="entry name" value="2',3'-CYCLIC-NUCLEOTIDE 2'-PHOSPHODIESTERASE_3'-NUCLEOTIDASE"/>
    <property type="match status" value="1"/>
</dbReference>
<comment type="cofactor">
    <cofactor evidence="3">
        <name>a divalent metal cation</name>
        <dbReference type="ChEBI" id="CHEBI:60240"/>
    </cofactor>
</comment>
<gene>
    <name evidence="14" type="ORF">DES38_11739</name>
</gene>
<dbReference type="EMBL" id="QJJR01000017">
    <property type="protein sequence ID" value="PXW87201.1"/>
    <property type="molecule type" value="Genomic_DNA"/>
</dbReference>
<evidence type="ECO:0000313" key="15">
    <source>
        <dbReference type="Proteomes" id="UP000247922"/>
    </source>
</evidence>
<dbReference type="Pfam" id="PF02872">
    <property type="entry name" value="5_nucleotid_C"/>
    <property type="match status" value="1"/>
</dbReference>
<evidence type="ECO:0000256" key="7">
    <source>
        <dbReference type="ARBA" id="ARBA00022729"/>
    </source>
</evidence>
<evidence type="ECO:0000256" key="4">
    <source>
        <dbReference type="ARBA" id="ARBA00004196"/>
    </source>
</evidence>
<evidence type="ECO:0000256" key="10">
    <source>
        <dbReference type="ARBA" id="ARBA00023268"/>
    </source>
</evidence>
<keyword evidence="10" id="KW-0511">Multifunctional enzyme</keyword>
<dbReference type="Gene3D" id="3.90.780.10">
    <property type="entry name" value="5'-Nucleotidase, C-terminal domain"/>
    <property type="match status" value="1"/>
</dbReference>
<dbReference type="Gene3D" id="3.60.21.10">
    <property type="match status" value="1"/>
</dbReference>
<evidence type="ECO:0000256" key="9">
    <source>
        <dbReference type="ARBA" id="ARBA00022801"/>
    </source>
</evidence>
<comment type="catalytic activity">
    <reaction evidence="2">
        <text>a nucleoside 2',3'-cyclic phosphate + H2O = a nucleoside 3'-phosphate + H(+)</text>
        <dbReference type="Rhea" id="RHEA:19621"/>
        <dbReference type="ChEBI" id="CHEBI:15377"/>
        <dbReference type="ChEBI" id="CHEBI:15378"/>
        <dbReference type="ChEBI" id="CHEBI:66949"/>
        <dbReference type="ChEBI" id="CHEBI:66954"/>
        <dbReference type="EC" id="3.1.4.16"/>
    </reaction>
</comment>
<keyword evidence="8 11" id="KW-0547">Nucleotide-binding</keyword>
<feature type="domain" description="5'-Nucleotidase C-terminal" evidence="13">
    <location>
        <begin position="334"/>
        <end position="489"/>
    </location>
</feature>
<dbReference type="PROSITE" id="PS00786">
    <property type="entry name" value="5_NUCLEOTIDASE_2"/>
    <property type="match status" value="1"/>
</dbReference>
<accession>A0A2V3W295</accession>
<dbReference type="GO" id="GO:0008254">
    <property type="term" value="F:3'-nucleotidase activity"/>
    <property type="evidence" value="ECO:0007669"/>
    <property type="project" value="UniProtKB-EC"/>
</dbReference>
<name>A0A2V3W295_9BACI</name>
<comment type="caution">
    <text evidence="14">The sequence shown here is derived from an EMBL/GenBank/DDBJ whole genome shotgun (WGS) entry which is preliminary data.</text>
</comment>
<evidence type="ECO:0000256" key="2">
    <source>
        <dbReference type="ARBA" id="ARBA00001730"/>
    </source>
</evidence>
<dbReference type="PRINTS" id="PR01607">
    <property type="entry name" value="APYRASEFAMLY"/>
</dbReference>
<dbReference type="InterPro" id="IPR041827">
    <property type="entry name" value="CpdB_N"/>
</dbReference>
<dbReference type="Proteomes" id="UP000247922">
    <property type="component" value="Unassembled WGS sequence"/>
</dbReference>
<dbReference type="GO" id="GO:0000166">
    <property type="term" value="F:nucleotide binding"/>
    <property type="evidence" value="ECO:0007669"/>
    <property type="project" value="UniProtKB-KW"/>
</dbReference>
<evidence type="ECO:0000256" key="1">
    <source>
        <dbReference type="ARBA" id="ARBA00000527"/>
    </source>
</evidence>
<dbReference type="GO" id="GO:0008663">
    <property type="term" value="F:2',3'-cyclic-nucleotide 2'-phosphodiesterase activity"/>
    <property type="evidence" value="ECO:0007669"/>
    <property type="project" value="UniProtKB-EC"/>
</dbReference>
<organism evidence="14 15">
    <name type="scientific">Streptohalobacillus salinus</name>
    <dbReference type="NCBI Taxonomy" id="621096"/>
    <lineage>
        <taxon>Bacteria</taxon>
        <taxon>Bacillati</taxon>
        <taxon>Bacillota</taxon>
        <taxon>Bacilli</taxon>
        <taxon>Bacillales</taxon>
        <taxon>Bacillaceae</taxon>
        <taxon>Streptohalobacillus</taxon>
    </lineage>
</organism>
<keyword evidence="15" id="KW-1185">Reference proteome</keyword>
<evidence type="ECO:0000256" key="3">
    <source>
        <dbReference type="ARBA" id="ARBA00001968"/>
    </source>
</evidence>
<dbReference type="InterPro" id="IPR006179">
    <property type="entry name" value="5_nucleotidase/apyrase"/>
</dbReference>
<dbReference type="InterPro" id="IPR006146">
    <property type="entry name" value="5'-Nucleotdase_CS"/>
</dbReference>
<reference evidence="14 15" key="1">
    <citation type="submission" date="2018-05" db="EMBL/GenBank/DDBJ databases">
        <title>Genomic Encyclopedia of Type Strains, Phase IV (KMG-IV): sequencing the most valuable type-strain genomes for metagenomic binning, comparative biology and taxonomic classification.</title>
        <authorList>
            <person name="Goeker M."/>
        </authorList>
    </citation>
    <scope>NUCLEOTIDE SEQUENCE [LARGE SCALE GENOMIC DNA]</scope>
    <source>
        <strain evidence="14 15">DSM 22440</strain>
    </source>
</reference>
<evidence type="ECO:0000313" key="14">
    <source>
        <dbReference type="EMBL" id="PXW87201.1"/>
    </source>
</evidence>
<evidence type="ECO:0000256" key="8">
    <source>
        <dbReference type="ARBA" id="ARBA00022741"/>
    </source>
</evidence>
<dbReference type="AlphaFoldDB" id="A0A2V3W295"/>
<dbReference type="SUPFAM" id="SSF55816">
    <property type="entry name" value="5'-nucleotidase (syn. UDP-sugar hydrolase), C-terminal domain"/>
    <property type="match status" value="1"/>
</dbReference>
<dbReference type="InterPro" id="IPR008334">
    <property type="entry name" value="5'-Nucleotdase_C"/>
</dbReference>
<sequence>MKMTDKHTLTILATSDLHGHVYPTTYRGKINQPLGIAKLATLIERERRRSKDVVLIDNGDVIQGSPLMAHFHGSTLETNPIIKAMNQLDYDAAVIGNHEFNFGRGALDAAVLASRFPWLSANILDQSTNAPLYGKPYLIKETPHGVRVAILGVTTHAIPNWEQPRHLSGIAFTDAFETTQAWVNTIREREDVDVLVVSYHGGFERDLTSGSATEALTGENQGYRILKEIDGIDVLLTGHQHRKIAEVVGKTAVLQPGVNGEALGKVTLDLTRQKDTWTITAQQADLMPVTTAIPASAGILITTHRAHHETEMWLDQPVGLIDGDLSIRDPFQLRLKTHPFIALINHVQMDAAGVAISLTSLLHDQAPGLSGAVTLREIVSNYIYPNTLTVLELTGKDIKLALEQSATYFQLDDQHQLTVNPAFLSPKPAPYNYDMWAGIEYQLSINQPPGQRVQYLHRNGQPVQDGETFPVVMNSYRASGGGNFELFKDKPVLKAMQTDMTDLLVAYFSQHPTIEPSAYVNFTVTTD</sequence>
<proteinExistence type="inferred from homology"/>
<dbReference type="GO" id="GO:0046872">
    <property type="term" value="F:metal ion binding"/>
    <property type="evidence" value="ECO:0007669"/>
    <property type="project" value="UniProtKB-KW"/>
</dbReference>
<dbReference type="CDD" id="cd07410">
    <property type="entry name" value="MPP_CpdB_N"/>
    <property type="match status" value="1"/>
</dbReference>
<comment type="similarity">
    <text evidence="5 11">Belongs to the 5'-nucleotidase family.</text>
</comment>
<keyword evidence="9 11" id="KW-0378">Hydrolase</keyword>
<evidence type="ECO:0000259" key="13">
    <source>
        <dbReference type="Pfam" id="PF02872"/>
    </source>
</evidence>
<dbReference type="GO" id="GO:0030288">
    <property type="term" value="C:outer membrane-bounded periplasmic space"/>
    <property type="evidence" value="ECO:0007669"/>
    <property type="project" value="TreeGrafter"/>
</dbReference>
<feature type="domain" description="Calcineurin-like phosphoesterase" evidence="12">
    <location>
        <begin position="10"/>
        <end position="242"/>
    </location>
</feature>
<dbReference type="PROSITE" id="PS00785">
    <property type="entry name" value="5_NUCLEOTIDASE_1"/>
    <property type="match status" value="1"/>
</dbReference>
<evidence type="ECO:0000259" key="12">
    <source>
        <dbReference type="Pfam" id="PF00149"/>
    </source>
</evidence>
<comment type="subcellular location">
    <subcellularLocation>
        <location evidence="4">Cell envelope</location>
    </subcellularLocation>
</comment>
<dbReference type="InterPro" id="IPR029052">
    <property type="entry name" value="Metallo-depent_PP-like"/>
</dbReference>
<dbReference type="PANTHER" id="PTHR11575">
    <property type="entry name" value="5'-NUCLEOTIDASE-RELATED"/>
    <property type="match status" value="1"/>
</dbReference>
<dbReference type="Pfam" id="PF00149">
    <property type="entry name" value="Metallophos"/>
    <property type="match status" value="1"/>
</dbReference>
<dbReference type="InterPro" id="IPR004843">
    <property type="entry name" value="Calcineurin-like_PHP"/>
</dbReference>
<protein>
    <submittedName>
        <fullName evidence="14">2',3'-cyclic-nucleotide 2'-phosphodiesterase/3'-nucleotidase</fullName>
    </submittedName>
</protein>
<comment type="catalytic activity">
    <reaction evidence="1">
        <text>a ribonucleoside 3'-phosphate + H2O = a ribonucleoside + phosphate</text>
        <dbReference type="Rhea" id="RHEA:10144"/>
        <dbReference type="ChEBI" id="CHEBI:13197"/>
        <dbReference type="ChEBI" id="CHEBI:15377"/>
        <dbReference type="ChEBI" id="CHEBI:18254"/>
        <dbReference type="ChEBI" id="CHEBI:43474"/>
        <dbReference type="EC" id="3.1.3.6"/>
    </reaction>
</comment>
<dbReference type="InterPro" id="IPR036907">
    <property type="entry name" value="5'-Nucleotdase_C_sf"/>
</dbReference>
<evidence type="ECO:0000256" key="6">
    <source>
        <dbReference type="ARBA" id="ARBA00022723"/>
    </source>
</evidence>